<reference evidence="3 4" key="1">
    <citation type="journal article" date="2011" name="J. Bacteriol.">
        <title>Complete genome sequence of seawater bacterium Glaciecola nitratireducens FR1064T.</title>
        <authorList>
            <person name="Bian F."/>
            <person name="Qin Q.L."/>
            <person name="Xie B.B."/>
            <person name="Shu Y.L."/>
            <person name="Zhang X.Y."/>
            <person name="Yu Y."/>
            <person name="Chen B."/>
            <person name="Chen X.L."/>
            <person name="Zhou B.C."/>
            <person name="Zhang Y.Z."/>
        </authorList>
    </citation>
    <scope>NUCLEOTIDE SEQUENCE [LARGE SCALE GENOMIC DNA]</scope>
    <source>
        <strain evidence="4">JCM 12485 / KCTC 12276 / FR1064</strain>
    </source>
</reference>
<name>G4QKL4_GLANF</name>
<evidence type="ECO:0000256" key="1">
    <source>
        <dbReference type="SAM" id="Coils"/>
    </source>
</evidence>
<organism evidence="3 4">
    <name type="scientific">Glaciecola nitratireducens (strain JCM 12485 / KCTC 12276 / FR1064)</name>
    <dbReference type="NCBI Taxonomy" id="1085623"/>
    <lineage>
        <taxon>Bacteria</taxon>
        <taxon>Pseudomonadati</taxon>
        <taxon>Pseudomonadota</taxon>
        <taxon>Gammaproteobacteria</taxon>
        <taxon>Alteromonadales</taxon>
        <taxon>Alteromonadaceae</taxon>
        <taxon>Brumicola</taxon>
    </lineage>
</organism>
<sequence>MKSKKNKSDLQASYQAMVDNVEDFVIKEGKTLQQAFHAAEEKLINAKDISKEKIQQASKELKNNLRLLSETAEGVGEAYKERIKFDLAYVNNSIWDKLQTIAKSNTVDLIEFSRALQNRAQTAVTESHLAAHQEHNEWHSDNAIWQDEVAYWTKENAQALKKLEEIEAILKQQSTLLTKHAKAIQAHSKKTEKHEESMKNVEQDFSSEVSKVKDEKQATKHLKERQVHAEQSESHYALKTHHFKVMAMISALHKELQKAD</sequence>
<evidence type="ECO:0000256" key="2">
    <source>
        <dbReference type="SAM" id="MobiDB-lite"/>
    </source>
</evidence>
<gene>
    <name evidence="3" type="ordered locus">GNIT_1971</name>
</gene>
<dbReference type="AlphaFoldDB" id="G4QKL4"/>
<feature type="region of interest" description="Disordered" evidence="2">
    <location>
        <begin position="204"/>
        <end position="232"/>
    </location>
</feature>
<accession>G4QKL4</accession>
<dbReference type="Proteomes" id="UP000009282">
    <property type="component" value="Chromosome"/>
</dbReference>
<feature type="coiled-coil region" evidence="1">
    <location>
        <begin position="40"/>
        <end position="71"/>
    </location>
</feature>
<dbReference type="OrthoDB" id="6382292at2"/>
<dbReference type="Pfam" id="PF07295">
    <property type="entry name" value="DUF1451"/>
    <property type="match status" value="1"/>
</dbReference>
<dbReference type="InterPro" id="IPR009912">
    <property type="entry name" value="DUF1451"/>
</dbReference>
<keyword evidence="4" id="KW-1185">Reference proteome</keyword>
<dbReference type="EMBL" id="CP003060">
    <property type="protein sequence ID" value="AEP30080.1"/>
    <property type="molecule type" value="Genomic_DNA"/>
</dbReference>
<dbReference type="KEGG" id="gni:GNIT_1971"/>
<dbReference type="HOGENOM" id="CLU_1069041_0_0_6"/>
<protein>
    <submittedName>
        <fullName evidence="3">Uncharacterized protein</fullName>
    </submittedName>
</protein>
<proteinExistence type="predicted"/>
<evidence type="ECO:0000313" key="4">
    <source>
        <dbReference type="Proteomes" id="UP000009282"/>
    </source>
</evidence>
<evidence type="ECO:0000313" key="3">
    <source>
        <dbReference type="EMBL" id="AEP30080.1"/>
    </source>
</evidence>
<keyword evidence="1" id="KW-0175">Coiled coil</keyword>